<feature type="domain" description="RCK C-terminal" evidence="3">
    <location>
        <begin position="138"/>
        <end position="225"/>
    </location>
</feature>
<organism evidence="4 5">
    <name type="scientific">Natrinema versiforme</name>
    <dbReference type="NCBI Taxonomy" id="88724"/>
    <lineage>
        <taxon>Archaea</taxon>
        <taxon>Methanobacteriati</taxon>
        <taxon>Methanobacteriota</taxon>
        <taxon>Stenosarchaea group</taxon>
        <taxon>Halobacteria</taxon>
        <taxon>Halobacteriales</taxon>
        <taxon>Natrialbaceae</taxon>
        <taxon>Natrinema</taxon>
    </lineage>
</organism>
<feature type="compositionally biased region" description="Basic and acidic residues" evidence="1">
    <location>
        <begin position="229"/>
        <end position="251"/>
    </location>
</feature>
<protein>
    <submittedName>
        <fullName evidence="4">TrkA-C domain protein</fullName>
    </submittedName>
</protein>
<evidence type="ECO:0000313" key="5">
    <source>
        <dbReference type="Proteomes" id="UP000302218"/>
    </source>
</evidence>
<dbReference type="AlphaFoldDB" id="A0A4V1FXG7"/>
<keyword evidence="2" id="KW-0472">Membrane</keyword>
<dbReference type="GO" id="GO:0008324">
    <property type="term" value="F:monoatomic cation transmembrane transporter activity"/>
    <property type="evidence" value="ECO:0007669"/>
    <property type="project" value="InterPro"/>
</dbReference>
<keyword evidence="2" id="KW-1133">Transmembrane helix</keyword>
<feature type="region of interest" description="Disordered" evidence="1">
    <location>
        <begin position="220"/>
        <end position="258"/>
    </location>
</feature>
<name>A0A4V1FXG7_9EURY</name>
<evidence type="ECO:0000259" key="3">
    <source>
        <dbReference type="PROSITE" id="PS51202"/>
    </source>
</evidence>
<evidence type="ECO:0000256" key="2">
    <source>
        <dbReference type="SAM" id="Phobius"/>
    </source>
</evidence>
<dbReference type="Pfam" id="PF02080">
    <property type="entry name" value="TrkA_C"/>
    <property type="match status" value="1"/>
</dbReference>
<evidence type="ECO:0000256" key="1">
    <source>
        <dbReference type="SAM" id="MobiDB-lite"/>
    </source>
</evidence>
<gene>
    <name evidence="4" type="ORF">FEJ81_00880</name>
</gene>
<dbReference type="PANTHER" id="PTHR43833">
    <property type="entry name" value="POTASSIUM CHANNEL PROTEIN 2-RELATED-RELATED"/>
    <property type="match status" value="1"/>
</dbReference>
<feature type="transmembrane region" description="Helical" evidence="2">
    <location>
        <begin position="68"/>
        <end position="86"/>
    </location>
</feature>
<feature type="transmembrane region" description="Helical" evidence="2">
    <location>
        <begin position="98"/>
        <end position="117"/>
    </location>
</feature>
<dbReference type="Gene3D" id="3.30.70.1450">
    <property type="entry name" value="Regulator of K+ conductance, C-terminal domain"/>
    <property type="match status" value="1"/>
</dbReference>
<accession>A0A4V1FXG7</accession>
<dbReference type="PROSITE" id="PS51202">
    <property type="entry name" value="RCK_C"/>
    <property type="match status" value="1"/>
</dbReference>
<dbReference type="InterPro" id="IPR036721">
    <property type="entry name" value="RCK_C_sf"/>
</dbReference>
<dbReference type="PANTHER" id="PTHR43833:SF9">
    <property type="entry name" value="POTASSIUM CHANNEL PROTEIN YUGO-RELATED"/>
    <property type="match status" value="1"/>
</dbReference>
<reference evidence="5" key="1">
    <citation type="submission" date="2019-05" db="EMBL/GenBank/DDBJ databases">
        <title>Genome sequence and methylation pattern of the halophilic Archaeon Natrinema versiforme BOL5-4.</title>
        <authorList>
            <person name="DasSarma P."/>
            <person name="Anton B.P."/>
            <person name="DasSarma S.L."/>
            <person name="Martinez F.L."/>
            <person name="Guzman D."/>
            <person name="Roberts R.J."/>
            <person name="DasSarma S."/>
        </authorList>
    </citation>
    <scope>NUCLEOTIDE SEQUENCE [LARGE SCALE GENOMIC DNA]</scope>
    <source>
        <strain evidence="5">BOL5-4</strain>
    </source>
</reference>
<dbReference type="Proteomes" id="UP000302218">
    <property type="component" value="Chromosome"/>
</dbReference>
<dbReference type="SUPFAM" id="SSF116726">
    <property type="entry name" value="TrkA C-terminal domain-like"/>
    <property type="match status" value="1"/>
</dbReference>
<dbReference type="GO" id="GO:0006813">
    <property type="term" value="P:potassium ion transport"/>
    <property type="evidence" value="ECO:0007669"/>
    <property type="project" value="InterPro"/>
</dbReference>
<dbReference type="InterPro" id="IPR050721">
    <property type="entry name" value="Trk_Ktr_HKT_K-transport"/>
</dbReference>
<dbReference type="KEGG" id="nvr:FEJ81_00880"/>
<keyword evidence="2" id="KW-0812">Transmembrane</keyword>
<dbReference type="GeneID" id="40263781"/>
<evidence type="ECO:0000313" key="4">
    <source>
        <dbReference type="EMBL" id="QCS40968.1"/>
    </source>
</evidence>
<sequence>MYALVSLIVIISLSMLVVRTGTVALTMTGLSQEVASFQSLSAYSGAGFTTDEAEEITAYPSRRRTVKMLMRLGNVGLVTTIASLVISLTDPVTRSRRLVLLVAACLVLLALARSTWFNELLTPVIERALSRSARFRLRDYTGLLNLDREYRVADIAVDEGEWLAGERLGDLELRSAEGVTILGIERDDGTYIGAPSGEHRIHSGDRVIAYGQEERLRELADRAEDDDAAHEAAKRAHDRQVDQERDLDPKRPLSAIGE</sequence>
<dbReference type="OrthoDB" id="27588at2157"/>
<dbReference type="InterPro" id="IPR006037">
    <property type="entry name" value="RCK_C"/>
</dbReference>
<proteinExistence type="predicted"/>
<dbReference type="RefSeq" id="WP_138243492.1">
    <property type="nucleotide sequence ID" value="NZ_CP040330.1"/>
</dbReference>
<dbReference type="EMBL" id="CP040330">
    <property type="protein sequence ID" value="QCS40968.1"/>
    <property type="molecule type" value="Genomic_DNA"/>
</dbReference>